<sequence length="95" mass="10788">MRRTKLSVERIVAFCSQTKKEERNKENPPNSRHIRFYKNIHCFVEGSGGDCEGVTEGGVRNNCVTRSRTLTVWEALATTRECCPLPESSSWLQGL</sequence>
<proteinExistence type="predicted"/>
<evidence type="ECO:0000313" key="1">
    <source>
        <dbReference type="EMBL" id="KAG8186954.1"/>
    </source>
</evidence>
<dbReference type="EMBL" id="JAFNEN010000283">
    <property type="protein sequence ID" value="KAG8186954.1"/>
    <property type="molecule type" value="Genomic_DNA"/>
</dbReference>
<evidence type="ECO:0000313" key="2">
    <source>
        <dbReference type="Proteomes" id="UP000827092"/>
    </source>
</evidence>
<organism evidence="1 2">
    <name type="scientific">Oedothorax gibbosus</name>
    <dbReference type="NCBI Taxonomy" id="931172"/>
    <lineage>
        <taxon>Eukaryota</taxon>
        <taxon>Metazoa</taxon>
        <taxon>Ecdysozoa</taxon>
        <taxon>Arthropoda</taxon>
        <taxon>Chelicerata</taxon>
        <taxon>Arachnida</taxon>
        <taxon>Araneae</taxon>
        <taxon>Araneomorphae</taxon>
        <taxon>Entelegynae</taxon>
        <taxon>Araneoidea</taxon>
        <taxon>Linyphiidae</taxon>
        <taxon>Erigoninae</taxon>
        <taxon>Oedothorax</taxon>
    </lineage>
</organism>
<dbReference type="AlphaFoldDB" id="A0AAV6UT54"/>
<keyword evidence="2" id="KW-1185">Reference proteome</keyword>
<reference evidence="1 2" key="1">
    <citation type="journal article" date="2022" name="Nat. Ecol. Evol.">
        <title>A masculinizing supergene underlies an exaggerated male reproductive morph in a spider.</title>
        <authorList>
            <person name="Hendrickx F."/>
            <person name="De Corte Z."/>
            <person name="Sonet G."/>
            <person name="Van Belleghem S.M."/>
            <person name="Kostlbacher S."/>
            <person name="Vangestel C."/>
        </authorList>
    </citation>
    <scope>NUCLEOTIDE SEQUENCE [LARGE SCALE GENOMIC DNA]</scope>
    <source>
        <strain evidence="1">W744_W776</strain>
    </source>
</reference>
<dbReference type="Proteomes" id="UP000827092">
    <property type="component" value="Unassembled WGS sequence"/>
</dbReference>
<name>A0AAV6UT54_9ARAC</name>
<comment type="caution">
    <text evidence="1">The sequence shown here is derived from an EMBL/GenBank/DDBJ whole genome shotgun (WGS) entry which is preliminary data.</text>
</comment>
<gene>
    <name evidence="1" type="ORF">JTE90_028250</name>
</gene>
<accession>A0AAV6UT54</accession>
<protein>
    <submittedName>
        <fullName evidence="1">Uncharacterized protein</fullName>
    </submittedName>
</protein>